<dbReference type="GO" id="GO:0005886">
    <property type="term" value="C:plasma membrane"/>
    <property type="evidence" value="ECO:0007669"/>
    <property type="project" value="UniProtKB-SubCell"/>
</dbReference>
<dbReference type="HOGENOM" id="CLU_1303073_0_0_6"/>
<dbReference type="PANTHER" id="PTHR38766">
    <property type="entry name" value="FLAGELLAR PROTEIN FLIO"/>
    <property type="match status" value="1"/>
</dbReference>
<dbReference type="GO" id="GO:0009425">
    <property type="term" value="C:bacterial-type flagellum basal body"/>
    <property type="evidence" value="ECO:0007669"/>
    <property type="project" value="UniProtKB-SubCell"/>
</dbReference>
<keyword evidence="8" id="KW-0282">Flagellum</keyword>
<dbReference type="Pfam" id="PF04347">
    <property type="entry name" value="FliO"/>
    <property type="match status" value="1"/>
</dbReference>
<dbReference type="KEGG" id="cja:CJA_1725"/>
<sequence>MIGQASMNFPILTHSRKKSAVTLALFSVICFYLMMSVPLAEAQTTSTAANASSAAQIPSVGLEEPLEQSVHTIDKPAASPNYYSKNTPGSSGHLLSVTLALGLIVVLIFGVSWFIRRFGQGMLSGNAHMKMIAAMPLGTRERILLVEVGGKQLLLGVTAQQVNTLHVFDEPVVTSGGSVKHTEFSRKLMAILQQKPGGASTASDNNSSTQG</sequence>
<proteinExistence type="inferred from homology"/>
<dbReference type="STRING" id="498211.CJA_1725"/>
<keyword evidence="2 7" id="KW-0812">Transmembrane</keyword>
<gene>
    <name evidence="8" type="ordered locus">CJA_1725</name>
</gene>
<evidence type="ECO:0000256" key="4">
    <source>
        <dbReference type="ARBA" id="ARBA00023136"/>
    </source>
</evidence>
<keyword evidence="4 7" id="KW-0472">Membrane</keyword>
<dbReference type="NCBIfam" id="TIGR03500">
    <property type="entry name" value="FliO_TIGR"/>
    <property type="match status" value="1"/>
</dbReference>
<protein>
    <recommendedName>
        <fullName evidence="7">Flagellar protein</fullName>
    </recommendedName>
</protein>
<keyword evidence="3 7" id="KW-1133">Transmembrane helix</keyword>
<dbReference type="AlphaFoldDB" id="B3PEZ9"/>
<evidence type="ECO:0000313" key="8">
    <source>
        <dbReference type="EMBL" id="ACE82994.1"/>
    </source>
</evidence>
<name>B3PEZ9_CELJU</name>
<evidence type="ECO:0000256" key="5">
    <source>
        <dbReference type="ARBA" id="ARBA00023143"/>
    </source>
</evidence>
<evidence type="ECO:0000256" key="6">
    <source>
        <dbReference type="ARBA" id="ARBA00037937"/>
    </source>
</evidence>
<feature type="transmembrane region" description="Helical" evidence="7">
    <location>
        <begin position="94"/>
        <end position="115"/>
    </location>
</feature>
<comment type="subcellular location">
    <subcellularLocation>
        <location evidence="7">Cell membrane</location>
    </subcellularLocation>
    <subcellularLocation>
        <location evidence="7">Bacterial flagellum basal body</location>
    </subcellularLocation>
</comment>
<dbReference type="InterPro" id="IPR052205">
    <property type="entry name" value="FliO/MopB"/>
</dbReference>
<evidence type="ECO:0000313" key="9">
    <source>
        <dbReference type="Proteomes" id="UP000001036"/>
    </source>
</evidence>
<evidence type="ECO:0000256" key="3">
    <source>
        <dbReference type="ARBA" id="ARBA00022989"/>
    </source>
</evidence>
<evidence type="ECO:0000256" key="7">
    <source>
        <dbReference type="RuleBase" id="RU362064"/>
    </source>
</evidence>
<accession>B3PEZ9</accession>
<keyword evidence="8" id="KW-0969">Cilium</keyword>
<dbReference type="PANTHER" id="PTHR38766:SF1">
    <property type="entry name" value="FLAGELLAR PROTEIN FLIO"/>
    <property type="match status" value="1"/>
</dbReference>
<comment type="similarity">
    <text evidence="6 7">Belongs to the FliO/MopB family.</text>
</comment>
<evidence type="ECO:0000256" key="2">
    <source>
        <dbReference type="ARBA" id="ARBA00022692"/>
    </source>
</evidence>
<reference evidence="8 9" key="1">
    <citation type="journal article" date="2008" name="J. Bacteriol.">
        <title>Insights into plant cell wall degradation from the genome sequence of the soil bacterium Cellvibrio japonicus.</title>
        <authorList>
            <person name="Deboy R.T."/>
            <person name="Mongodin E.F."/>
            <person name="Fouts D.E."/>
            <person name="Tailford L.E."/>
            <person name="Khouri H."/>
            <person name="Emerson J.B."/>
            <person name="Mohamoud Y."/>
            <person name="Watkins K."/>
            <person name="Henrissat B."/>
            <person name="Gilbert H.J."/>
            <person name="Nelson K.E."/>
        </authorList>
    </citation>
    <scope>NUCLEOTIDE SEQUENCE [LARGE SCALE GENOMIC DNA]</scope>
    <source>
        <strain evidence="8 9">Ueda107</strain>
    </source>
</reference>
<keyword evidence="5 7" id="KW-0975">Bacterial flagellum</keyword>
<dbReference type="eggNOG" id="COG3190">
    <property type="taxonomic scope" value="Bacteria"/>
</dbReference>
<dbReference type="EMBL" id="CP000934">
    <property type="protein sequence ID" value="ACE82994.1"/>
    <property type="molecule type" value="Genomic_DNA"/>
</dbReference>
<organism evidence="8 9">
    <name type="scientific">Cellvibrio japonicus (strain Ueda107)</name>
    <name type="common">Pseudomonas fluorescens subsp. cellulosa</name>
    <dbReference type="NCBI Taxonomy" id="498211"/>
    <lineage>
        <taxon>Bacteria</taxon>
        <taxon>Pseudomonadati</taxon>
        <taxon>Pseudomonadota</taxon>
        <taxon>Gammaproteobacteria</taxon>
        <taxon>Cellvibrionales</taxon>
        <taxon>Cellvibrionaceae</taxon>
        <taxon>Cellvibrio</taxon>
    </lineage>
</organism>
<evidence type="ECO:0000256" key="1">
    <source>
        <dbReference type="ARBA" id="ARBA00022475"/>
    </source>
</evidence>
<keyword evidence="1 7" id="KW-1003">Cell membrane</keyword>
<keyword evidence="8" id="KW-0966">Cell projection</keyword>
<keyword evidence="9" id="KW-1185">Reference proteome</keyword>
<dbReference type="InterPro" id="IPR022781">
    <property type="entry name" value="Flagellar_biosynth_FliO"/>
</dbReference>
<dbReference type="Proteomes" id="UP000001036">
    <property type="component" value="Chromosome"/>
</dbReference>
<dbReference type="GO" id="GO:0044781">
    <property type="term" value="P:bacterial-type flagellum organization"/>
    <property type="evidence" value="ECO:0007669"/>
    <property type="project" value="UniProtKB-UniRule"/>
</dbReference>